<dbReference type="Proteomes" id="UP000583944">
    <property type="component" value="Unassembled WGS sequence"/>
</dbReference>
<reference evidence="2 3" key="1">
    <citation type="journal article" date="2019" name="Genome Biol. Evol.">
        <title>Nanopore Sequencing Significantly Improves Genome Assembly of the Protozoan Parasite Trypanosoma cruzi.</title>
        <authorList>
            <person name="Diaz-Viraque F."/>
            <person name="Pita S."/>
            <person name="Greif G."/>
            <person name="de Souza R.C.M."/>
            <person name="Iraola G."/>
            <person name="Robello C."/>
        </authorList>
    </citation>
    <scope>NUCLEOTIDE SEQUENCE [LARGE SCALE GENOMIC DNA]</scope>
    <source>
        <strain evidence="2 3">Berenice</strain>
    </source>
</reference>
<dbReference type="EMBL" id="JABDHM010000820">
    <property type="protein sequence ID" value="KAF5213649.1"/>
    <property type="molecule type" value="Genomic_DNA"/>
</dbReference>
<name>A0A7J6XFY6_TRYCR</name>
<evidence type="ECO:0000256" key="1">
    <source>
        <dbReference type="SAM" id="MobiDB-lite"/>
    </source>
</evidence>
<feature type="region of interest" description="Disordered" evidence="1">
    <location>
        <begin position="104"/>
        <end position="123"/>
    </location>
</feature>
<sequence>MAWLEVVTSVLPATSIWELEPKSPLNSKSPESKIEETTLTCTRTPLPLIDRPMRTHCSSVMLSVCCGASKLHRSSTIAAVKVTLTKHTHTPSQCCQSAGERIRSSTQQTHTPPAFNHNGREKETHRLRLQLNPAANRIRPRPCRQHATLTEPAIAQRATRAGGSLSIHDAAPHSVRSHAVHHVNRKRDSRCALSLLLSPHAHGRKRQLHATASTEYKGSIHLHCNVFVLRVWLCAPTATLNKVGKKEGEKREEA</sequence>
<protein>
    <submittedName>
        <fullName evidence="2">Uncharacterized protein</fullName>
    </submittedName>
</protein>
<dbReference type="VEuPathDB" id="TriTrypDB:ECC02_013815"/>
<evidence type="ECO:0000313" key="2">
    <source>
        <dbReference type="EMBL" id="KAF5213649.1"/>
    </source>
</evidence>
<accession>A0A7J6XFY6</accession>
<comment type="caution">
    <text evidence="2">The sequence shown here is derived from an EMBL/GenBank/DDBJ whole genome shotgun (WGS) entry which is preliminary data.</text>
</comment>
<organism evidence="2 3">
    <name type="scientific">Trypanosoma cruzi</name>
    <dbReference type="NCBI Taxonomy" id="5693"/>
    <lineage>
        <taxon>Eukaryota</taxon>
        <taxon>Discoba</taxon>
        <taxon>Euglenozoa</taxon>
        <taxon>Kinetoplastea</taxon>
        <taxon>Metakinetoplastina</taxon>
        <taxon>Trypanosomatida</taxon>
        <taxon>Trypanosomatidae</taxon>
        <taxon>Trypanosoma</taxon>
        <taxon>Schizotrypanum</taxon>
    </lineage>
</organism>
<gene>
    <name evidence="2" type="ORF">ECC02_013815</name>
</gene>
<proteinExistence type="predicted"/>
<evidence type="ECO:0000313" key="3">
    <source>
        <dbReference type="Proteomes" id="UP000583944"/>
    </source>
</evidence>
<dbReference type="AlphaFoldDB" id="A0A7J6XFY6"/>